<reference evidence="1 2" key="1">
    <citation type="submission" date="2023-06" db="EMBL/GenBank/DDBJ databases">
        <authorList>
            <person name="Yushchuk O."/>
            <person name="Binda E."/>
            <person name="Ruckert-Reed C."/>
            <person name="Fedorenko V."/>
            <person name="Kalinowski J."/>
            <person name="Marinelli F."/>
        </authorList>
    </citation>
    <scope>NUCLEOTIDE SEQUENCE [LARGE SCALE GENOMIC DNA]</scope>
    <source>
        <strain evidence="1 2">NRRL 3884</strain>
    </source>
</reference>
<dbReference type="RefSeq" id="WP_284917639.1">
    <property type="nucleotide sequence ID" value="NZ_CP126980.1"/>
</dbReference>
<sequence length="80" mass="8989">MVAGTILAWTAFEANAHAAGLDVMDRDGLAWTREYVVLPADRYPHIRNVAEHLSDVDREDQFELALELLLDAVEARARRA</sequence>
<dbReference type="Proteomes" id="UP001240150">
    <property type="component" value="Chromosome"/>
</dbReference>
<dbReference type="SUPFAM" id="SSF48498">
    <property type="entry name" value="Tetracyclin repressor-like, C-terminal domain"/>
    <property type="match status" value="1"/>
</dbReference>
<proteinExistence type="predicted"/>
<dbReference type="InterPro" id="IPR036271">
    <property type="entry name" value="Tet_transcr_reg_TetR-rel_C_sf"/>
</dbReference>
<evidence type="ECO:0008006" key="3">
    <source>
        <dbReference type="Google" id="ProtNLM"/>
    </source>
</evidence>
<dbReference type="EMBL" id="CP126980">
    <property type="protein sequence ID" value="WIM96357.1"/>
    <property type="molecule type" value="Genomic_DNA"/>
</dbReference>
<keyword evidence="2" id="KW-1185">Reference proteome</keyword>
<evidence type="ECO:0000313" key="1">
    <source>
        <dbReference type="EMBL" id="WIM96357.1"/>
    </source>
</evidence>
<name>A0ABY8WHJ2_9ACTN</name>
<evidence type="ECO:0000313" key="2">
    <source>
        <dbReference type="Proteomes" id="UP001240150"/>
    </source>
</evidence>
<protein>
    <recommendedName>
        <fullName evidence="3">Tetracycline repressor TetR C-terminal domain-containing protein</fullName>
    </recommendedName>
</protein>
<organism evidence="1 2">
    <name type="scientific">Actinoplanes oblitus</name>
    <dbReference type="NCBI Taxonomy" id="3040509"/>
    <lineage>
        <taxon>Bacteria</taxon>
        <taxon>Bacillati</taxon>
        <taxon>Actinomycetota</taxon>
        <taxon>Actinomycetes</taxon>
        <taxon>Micromonosporales</taxon>
        <taxon>Micromonosporaceae</taxon>
        <taxon>Actinoplanes</taxon>
    </lineage>
</organism>
<gene>
    <name evidence="1" type="ORF">ACTOB_008548</name>
</gene>
<dbReference type="Gene3D" id="1.10.357.10">
    <property type="entry name" value="Tetracycline Repressor, domain 2"/>
    <property type="match status" value="1"/>
</dbReference>
<accession>A0ABY8WHJ2</accession>